<feature type="domain" description="Carboxylesterase type B" evidence="6">
    <location>
        <begin position="30"/>
        <end position="523"/>
    </location>
</feature>
<comment type="caution">
    <text evidence="7">The sequence shown here is derived from an EMBL/GenBank/DDBJ whole genome shotgun (WGS) entry which is preliminary data.</text>
</comment>
<dbReference type="PANTHER" id="PTHR11559">
    <property type="entry name" value="CARBOXYLESTERASE"/>
    <property type="match status" value="1"/>
</dbReference>
<feature type="active site" description="Acyl-ester intermediate" evidence="3">
    <location>
        <position position="234"/>
    </location>
</feature>
<feature type="active site" description="Charge relay system" evidence="3">
    <location>
        <position position="350"/>
    </location>
</feature>
<keyword evidence="8" id="KW-1185">Reference proteome</keyword>
<reference evidence="7 8" key="1">
    <citation type="submission" date="2018-07" db="EMBL/GenBank/DDBJ databases">
        <title>a novel species of Sphingomonas isolated from the rhizosphere soil of Araceae plant.</title>
        <authorList>
            <person name="Zhiyong W."/>
            <person name="Qinglan Z."/>
            <person name="Zhiwei F."/>
            <person name="Ding X."/>
            <person name="Gejiao W."/>
            <person name="Shixue Z."/>
        </authorList>
    </citation>
    <scope>NUCLEOTIDE SEQUENCE [LARGE SCALE GENOMIC DNA]</scope>
    <source>
        <strain evidence="7 8">WZY 27</strain>
    </source>
</reference>
<evidence type="ECO:0000256" key="4">
    <source>
        <dbReference type="RuleBase" id="RU361235"/>
    </source>
</evidence>
<comment type="similarity">
    <text evidence="1 4">Belongs to the type-B carboxylesterase/lipase family.</text>
</comment>
<keyword evidence="2 4" id="KW-0378">Hydrolase</keyword>
<dbReference type="Gene3D" id="3.40.50.1820">
    <property type="entry name" value="alpha/beta hydrolase"/>
    <property type="match status" value="1"/>
</dbReference>
<evidence type="ECO:0000313" key="7">
    <source>
        <dbReference type="EMBL" id="RDE07323.1"/>
    </source>
</evidence>
<dbReference type="OrthoDB" id="9775851at2"/>
<feature type="compositionally biased region" description="Basic and acidic residues" evidence="5">
    <location>
        <begin position="524"/>
        <end position="533"/>
    </location>
</feature>
<dbReference type="EC" id="3.1.1.-" evidence="4"/>
<dbReference type="GO" id="GO:0004104">
    <property type="term" value="F:cholinesterase activity"/>
    <property type="evidence" value="ECO:0007669"/>
    <property type="project" value="InterPro"/>
</dbReference>
<dbReference type="InterPro" id="IPR000997">
    <property type="entry name" value="Cholinesterase"/>
</dbReference>
<feature type="active site" description="Charge relay system" evidence="3">
    <location>
        <position position="450"/>
    </location>
</feature>
<protein>
    <recommendedName>
        <fullName evidence="4">Carboxylic ester hydrolase</fullName>
        <ecNumber evidence="4">3.1.1.-</ecNumber>
    </recommendedName>
</protein>
<proteinExistence type="inferred from homology"/>
<dbReference type="InterPro" id="IPR029058">
    <property type="entry name" value="AB_hydrolase_fold"/>
</dbReference>
<dbReference type="PRINTS" id="PR00878">
    <property type="entry name" value="CHOLNESTRASE"/>
</dbReference>
<dbReference type="InterPro" id="IPR050309">
    <property type="entry name" value="Type-B_Carboxylest/Lipase"/>
</dbReference>
<organism evidence="7 8">
    <name type="scientific">Sphingomonas aracearum</name>
    <dbReference type="NCBI Taxonomy" id="2283317"/>
    <lineage>
        <taxon>Bacteria</taxon>
        <taxon>Pseudomonadati</taxon>
        <taxon>Pseudomonadota</taxon>
        <taxon>Alphaproteobacteria</taxon>
        <taxon>Sphingomonadales</taxon>
        <taxon>Sphingomonadaceae</taxon>
        <taxon>Sphingomonas</taxon>
    </lineage>
</organism>
<dbReference type="InterPro" id="IPR019826">
    <property type="entry name" value="Carboxylesterase_B_AS"/>
</dbReference>
<dbReference type="RefSeq" id="WP_114686903.1">
    <property type="nucleotide sequence ID" value="NZ_QQNB01000001.1"/>
</dbReference>
<dbReference type="EMBL" id="QQNB01000001">
    <property type="protein sequence ID" value="RDE07323.1"/>
    <property type="molecule type" value="Genomic_DNA"/>
</dbReference>
<dbReference type="SUPFAM" id="SSF53474">
    <property type="entry name" value="alpha/beta-Hydrolases"/>
    <property type="match status" value="1"/>
</dbReference>
<feature type="signal peptide" evidence="4">
    <location>
        <begin position="1"/>
        <end position="26"/>
    </location>
</feature>
<feature type="chain" id="PRO_5016484966" description="Carboxylic ester hydrolase" evidence="4">
    <location>
        <begin position="27"/>
        <end position="548"/>
    </location>
</feature>
<sequence>MTLLLHRRALLAGGTASLLLPGIARAEAGPVVETAHGRIRGVRSGGVLTFKGVPYGAPTGGANRFLPQQPPAKWAGVRDCLDYGTSAPQGGVSMAGEAGDRALNAPKNFYQSPIGGGRGFPEGEDCLVLNVWTPATTGRRAVMFWMHGGGFSTGSGSSSWYDGSNLAARQDVVVVTINHRLNVLGYCDLSAYGGRWADSGNVGMLDCVAALQWVRDNIAAFGGDPTRVLIHGESGGGRKTSVMMGFQPAAGLFHRAVVQSGSALRMDERELAQKKAARLLAELDIAPNAVERLQQVPLAPLHAAQRKAAAGLGQWRPVVDGRLLPDHPFSPRATALSARVPMMIGTNRTEQAAFLGLDPAVDTMDEAGLLTRLKGLNLDGQEAAVAADYRRRYPGKGMAELLYMIATDRGYFLDSTIQAERKAAAGGAPAYLYSFNRETPVQGGRFHAPHGSEIPFVFDTVEKAARMEGPVTPETQKLAALMSGAWATFAKTGTPAAPGLPQWPAYDAAGRPTMVFDTATRLENDPRGAERRLMLPFGSQQELPGATG</sequence>
<evidence type="ECO:0000259" key="6">
    <source>
        <dbReference type="Pfam" id="PF00135"/>
    </source>
</evidence>
<gene>
    <name evidence="7" type="ORF">DVW87_06780</name>
</gene>
<keyword evidence="4" id="KW-0732">Signal</keyword>
<dbReference type="Proteomes" id="UP000253918">
    <property type="component" value="Unassembled WGS sequence"/>
</dbReference>
<evidence type="ECO:0000313" key="8">
    <source>
        <dbReference type="Proteomes" id="UP000253918"/>
    </source>
</evidence>
<dbReference type="AlphaFoldDB" id="A0A369VYU5"/>
<evidence type="ECO:0000256" key="2">
    <source>
        <dbReference type="ARBA" id="ARBA00022801"/>
    </source>
</evidence>
<dbReference type="PROSITE" id="PS00122">
    <property type="entry name" value="CARBOXYLESTERASE_B_1"/>
    <property type="match status" value="1"/>
</dbReference>
<accession>A0A369VYU5</accession>
<evidence type="ECO:0000256" key="3">
    <source>
        <dbReference type="PIRSR" id="PIRSR600997-1"/>
    </source>
</evidence>
<dbReference type="InterPro" id="IPR002018">
    <property type="entry name" value="CarbesteraseB"/>
</dbReference>
<evidence type="ECO:0000256" key="1">
    <source>
        <dbReference type="ARBA" id="ARBA00005964"/>
    </source>
</evidence>
<feature type="region of interest" description="Disordered" evidence="5">
    <location>
        <begin position="524"/>
        <end position="548"/>
    </location>
</feature>
<name>A0A369VYU5_9SPHN</name>
<dbReference type="Pfam" id="PF00135">
    <property type="entry name" value="COesterase"/>
    <property type="match status" value="1"/>
</dbReference>
<evidence type="ECO:0000256" key="5">
    <source>
        <dbReference type="SAM" id="MobiDB-lite"/>
    </source>
</evidence>